<name>A0ABQ1PI34_9MICC</name>
<dbReference type="RefSeq" id="WP_188668842.1">
    <property type="nucleotide sequence ID" value="NZ_BMJI01000020.1"/>
</dbReference>
<feature type="chain" id="PRO_5047439397" description="DUF305 domain-containing protein" evidence="2">
    <location>
        <begin position="28"/>
        <end position="213"/>
    </location>
</feature>
<keyword evidence="5" id="KW-1185">Reference proteome</keyword>
<accession>A0ABQ1PI34</accession>
<dbReference type="PROSITE" id="PS51257">
    <property type="entry name" value="PROKAR_LIPOPROTEIN"/>
    <property type="match status" value="1"/>
</dbReference>
<feature type="region of interest" description="Disordered" evidence="1">
    <location>
        <begin position="29"/>
        <end position="63"/>
    </location>
</feature>
<reference evidence="5" key="1">
    <citation type="journal article" date="2019" name="Int. J. Syst. Evol. Microbiol.">
        <title>The Global Catalogue of Microorganisms (GCM) 10K type strain sequencing project: providing services to taxonomists for standard genome sequencing and annotation.</title>
        <authorList>
            <consortium name="The Broad Institute Genomics Platform"/>
            <consortium name="The Broad Institute Genome Sequencing Center for Infectious Disease"/>
            <person name="Wu L."/>
            <person name="Ma J."/>
        </authorList>
    </citation>
    <scope>NUCLEOTIDE SEQUENCE [LARGE SCALE GENOMIC DNA]</scope>
    <source>
        <strain evidence="5">CGMCC 1.15480</strain>
    </source>
</reference>
<proteinExistence type="predicted"/>
<dbReference type="Gene3D" id="1.20.1260.10">
    <property type="match status" value="1"/>
</dbReference>
<dbReference type="EMBL" id="BMJI01000020">
    <property type="protein sequence ID" value="GGC97703.1"/>
    <property type="molecule type" value="Genomic_DNA"/>
</dbReference>
<feature type="signal peptide" evidence="2">
    <location>
        <begin position="1"/>
        <end position="27"/>
    </location>
</feature>
<dbReference type="Proteomes" id="UP000597761">
    <property type="component" value="Unassembled WGS sequence"/>
</dbReference>
<dbReference type="Pfam" id="PF03713">
    <property type="entry name" value="DUF305"/>
    <property type="match status" value="1"/>
</dbReference>
<keyword evidence="2" id="KW-0732">Signal</keyword>
<evidence type="ECO:0000313" key="4">
    <source>
        <dbReference type="EMBL" id="GGC97703.1"/>
    </source>
</evidence>
<dbReference type="PANTHER" id="PTHR36933:SF1">
    <property type="entry name" value="SLL0788 PROTEIN"/>
    <property type="match status" value="1"/>
</dbReference>
<feature type="compositionally biased region" description="Low complexity" evidence="1">
    <location>
        <begin position="29"/>
        <end position="59"/>
    </location>
</feature>
<dbReference type="InterPro" id="IPR005183">
    <property type="entry name" value="DUF305_CopM-like"/>
</dbReference>
<sequence length="213" mass="22061">MNIKTLALPAALLTGALLLAGCGTNQASNNAPAASSSMGSMDHGAMSGMSSSSPSSSPSQGTFNDADVMFTQMMLPHHEQAVQMSDMLLAKQGIDPRIQKLAQQIKAAQAPEISTMRGWLSSWGQPSAMASNSGHSMDGMMSGDDMAKLKAADGAAASKLFLTQMIAHHEGAVSMAKTEVADGKNADAVAMAKSVVTSQTKEIDEMKAILAQM</sequence>
<evidence type="ECO:0000256" key="2">
    <source>
        <dbReference type="SAM" id="SignalP"/>
    </source>
</evidence>
<dbReference type="PANTHER" id="PTHR36933">
    <property type="entry name" value="SLL0788 PROTEIN"/>
    <property type="match status" value="1"/>
</dbReference>
<gene>
    <name evidence="4" type="ORF">GCM10011512_25830</name>
</gene>
<organism evidence="4 5">
    <name type="scientific">Tersicoccus solisilvae</name>
    <dbReference type="NCBI Taxonomy" id="1882339"/>
    <lineage>
        <taxon>Bacteria</taxon>
        <taxon>Bacillati</taxon>
        <taxon>Actinomycetota</taxon>
        <taxon>Actinomycetes</taxon>
        <taxon>Micrococcales</taxon>
        <taxon>Micrococcaceae</taxon>
        <taxon>Tersicoccus</taxon>
    </lineage>
</organism>
<evidence type="ECO:0000256" key="1">
    <source>
        <dbReference type="SAM" id="MobiDB-lite"/>
    </source>
</evidence>
<feature type="domain" description="DUF305" evidence="3">
    <location>
        <begin position="67"/>
        <end position="210"/>
    </location>
</feature>
<evidence type="ECO:0000313" key="5">
    <source>
        <dbReference type="Proteomes" id="UP000597761"/>
    </source>
</evidence>
<dbReference type="InterPro" id="IPR012347">
    <property type="entry name" value="Ferritin-like"/>
</dbReference>
<comment type="caution">
    <text evidence="4">The sequence shown here is derived from an EMBL/GenBank/DDBJ whole genome shotgun (WGS) entry which is preliminary data.</text>
</comment>
<evidence type="ECO:0000259" key="3">
    <source>
        <dbReference type="Pfam" id="PF03713"/>
    </source>
</evidence>
<protein>
    <recommendedName>
        <fullName evidence="3">DUF305 domain-containing protein</fullName>
    </recommendedName>
</protein>